<comment type="caution">
    <text evidence="2">The sequence shown here is derived from an EMBL/GenBank/DDBJ whole genome shotgun (WGS) entry which is preliminary data.</text>
</comment>
<proteinExistence type="predicted"/>
<gene>
    <name evidence="2" type="ORF">N7469_001897</name>
</gene>
<dbReference type="AlphaFoldDB" id="A0A9W9TT17"/>
<dbReference type="RefSeq" id="XP_056503311.1">
    <property type="nucleotide sequence ID" value="XM_056640817.1"/>
</dbReference>
<sequence>MAYAASDNDNIYRPRLPDLRDPTPSYAPTPGREWTPSVICSSPDPEPITFSELSSPLHNPQSDQLGFMQEGEVDNGGSLGDRRLDYIHYQIEWRVKLNNRVVAKDTEQDLALPPSSYWERLKDTAGNVLRRKIAHNRRVRLDDTNLVVSVNERSQSDLIKRFEGASVDWTTVENQLLMWANLYRLGKKLRIHITINYIDDHGRLPSRIDKRGKSSVTKGMIVERDAEIDAEQATGGYEVWRDVYRIMRCPGPPCRHEGQYCWQDPYGKKHYKLRTNHLKMLTRYVQQGGVIETHDDIPDSLREQLYAEENQRLDRRKKSSDISTCGSTCHSVHLHLPSQVPIPPTTAECTNPASKQTDPIDISGLLDIAVEEYATWHQSRVSSETFRENIQKARDVALENCLDLKQIHDDQDPEFFVKNGVKAGAARRFVSDIARWVTRNGDTNEIPE</sequence>
<dbReference type="OrthoDB" id="4232626at2759"/>
<evidence type="ECO:0000313" key="2">
    <source>
        <dbReference type="EMBL" id="KAJ5240306.1"/>
    </source>
</evidence>
<dbReference type="GeneID" id="81379984"/>
<dbReference type="Proteomes" id="UP001147733">
    <property type="component" value="Unassembled WGS sequence"/>
</dbReference>
<feature type="region of interest" description="Disordered" evidence="1">
    <location>
        <begin position="1"/>
        <end position="37"/>
    </location>
</feature>
<evidence type="ECO:0000256" key="1">
    <source>
        <dbReference type="SAM" id="MobiDB-lite"/>
    </source>
</evidence>
<keyword evidence="3" id="KW-1185">Reference proteome</keyword>
<reference evidence="2" key="2">
    <citation type="journal article" date="2023" name="IMA Fungus">
        <title>Comparative genomic study of the Penicillium genus elucidates a diverse pangenome and 15 lateral gene transfer events.</title>
        <authorList>
            <person name="Petersen C."/>
            <person name="Sorensen T."/>
            <person name="Nielsen M.R."/>
            <person name="Sondergaard T.E."/>
            <person name="Sorensen J.L."/>
            <person name="Fitzpatrick D.A."/>
            <person name="Frisvad J.C."/>
            <person name="Nielsen K.L."/>
        </authorList>
    </citation>
    <scope>NUCLEOTIDE SEQUENCE</scope>
    <source>
        <strain evidence="2">IBT 23319</strain>
    </source>
</reference>
<dbReference type="EMBL" id="JAPQKT010000002">
    <property type="protein sequence ID" value="KAJ5240306.1"/>
    <property type="molecule type" value="Genomic_DNA"/>
</dbReference>
<feature type="compositionally biased region" description="Basic and acidic residues" evidence="1">
    <location>
        <begin position="10"/>
        <end position="21"/>
    </location>
</feature>
<reference evidence="2" key="1">
    <citation type="submission" date="2022-11" db="EMBL/GenBank/DDBJ databases">
        <authorList>
            <person name="Petersen C."/>
        </authorList>
    </citation>
    <scope>NUCLEOTIDE SEQUENCE</scope>
    <source>
        <strain evidence="2">IBT 23319</strain>
    </source>
</reference>
<protein>
    <submittedName>
        <fullName evidence="2">Uncharacterized protein</fullName>
    </submittedName>
</protein>
<evidence type="ECO:0000313" key="3">
    <source>
        <dbReference type="Proteomes" id="UP001147733"/>
    </source>
</evidence>
<accession>A0A9W9TT17</accession>
<name>A0A9W9TT17_PENCI</name>
<organism evidence="2 3">
    <name type="scientific">Penicillium citrinum</name>
    <dbReference type="NCBI Taxonomy" id="5077"/>
    <lineage>
        <taxon>Eukaryota</taxon>
        <taxon>Fungi</taxon>
        <taxon>Dikarya</taxon>
        <taxon>Ascomycota</taxon>
        <taxon>Pezizomycotina</taxon>
        <taxon>Eurotiomycetes</taxon>
        <taxon>Eurotiomycetidae</taxon>
        <taxon>Eurotiales</taxon>
        <taxon>Aspergillaceae</taxon>
        <taxon>Penicillium</taxon>
    </lineage>
</organism>